<feature type="transmembrane region" description="Helical" evidence="7">
    <location>
        <begin position="734"/>
        <end position="754"/>
    </location>
</feature>
<dbReference type="InterPro" id="IPR011701">
    <property type="entry name" value="MFS"/>
</dbReference>
<dbReference type="GO" id="GO:0016020">
    <property type="term" value="C:membrane"/>
    <property type="evidence" value="ECO:0007669"/>
    <property type="project" value="UniProtKB-SubCell"/>
</dbReference>
<feature type="transmembrane region" description="Helical" evidence="7">
    <location>
        <begin position="88"/>
        <end position="112"/>
    </location>
</feature>
<dbReference type="RefSeq" id="XP_001881241.1">
    <property type="nucleotide sequence ID" value="XM_001881206.1"/>
</dbReference>
<evidence type="ECO:0000313" key="9">
    <source>
        <dbReference type="Proteomes" id="UP000001194"/>
    </source>
</evidence>
<feature type="compositionally biased region" description="Polar residues" evidence="6">
    <location>
        <begin position="50"/>
        <end position="62"/>
    </location>
</feature>
<dbReference type="GO" id="GO:0022857">
    <property type="term" value="F:transmembrane transporter activity"/>
    <property type="evidence" value="ECO:0007669"/>
    <property type="project" value="InterPro"/>
</dbReference>
<feature type="transmembrane region" description="Helical" evidence="7">
    <location>
        <begin position="656"/>
        <end position="676"/>
    </location>
</feature>
<evidence type="ECO:0000313" key="8">
    <source>
        <dbReference type="EMBL" id="EDR08171.1"/>
    </source>
</evidence>
<reference evidence="8 9" key="1">
    <citation type="journal article" date="2008" name="Nature">
        <title>The genome of Laccaria bicolor provides insights into mycorrhizal symbiosis.</title>
        <authorList>
            <person name="Martin F."/>
            <person name="Aerts A."/>
            <person name="Ahren D."/>
            <person name="Brun A."/>
            <person name="Danchin E.G.J."/>
            <person name="Duchaussoy F."/>
            <person name="Gibon J."/>
            <person name="Kohler A."/>
            <person name="Lindquist E."/>
            <person name="Pereda V."/>
            <person name="Salamov A."/>
            <person name="Shapiro H.J."/>
            <person name="Wuyts J."/>
            <person name="Blaudez D."/>
            <person name="Buee M."/>
            <person name="Brokstein P."/>
            <person name="Canbaeck B."/>
            <person name="Cohen D."/>
            <person name="Courty P.E."/>
            <person name="Coutinho P.M."/>
            <person name="Delaruelle C."/>
            <person name="Detter J.C."/>
            <person name="Deveau A."/>
            <person name="DiFazio S."/>
            <person name="Duplessis S."/>
            <person name="Fraissinet-Tachet L."/>
            <person name="Lucic E."/>
            <person name="Frey-Klett P."/>
            <person name="Fourrey C."/>
            <person name="Feussner I."/>
            <person name="Gay G."/>
            <person name="Grimwood J."/>
            <person name="Hoegger P.J."/>
            <person name="Jain P."/>
            <person name="Kilaru S."/>
            <person name="Labbe J."/>
            <person name="Lin Y.C."/>
            <person name="Legue V."/>
            <person name="Le Tacon F."/>
            <person name="Marmeisse R."/>
            <person name="Melayah D."/>
            <person name="Montanini B."/>
            <person name="Muratet M."/>
            <person name="Nehls U."/>
            <person name="Niculita-Hirzel H."/>
            <person name="Oudot-Le Secq M.P."/>
            <person name="Peter M."/>
            <person name="Quesneville H."/>
            <person name="Rajashekar B."/>
            <person name="Reich M."/>
            <person name="Rouhier N."/>
            <person name="Schmutz J."/>
            <person name="Yin T."/>
            <person name="Chalot M."/>
            <person name="Henrissat B."/>
            <person name="Kuees U."/>
            <person name="Lucas S."/>
            <person name="Van de Peer Y."/>
            <person name="Podila G.K."/>
            <person name="Polle A."/>
            <person name="Pukkila P.J."/>
            <person name="Richardson P.M."/>
            <person name="Rouze P."/>
            <person name="Sanders I.R."/>
            <person name="Stajich J.E."/>
            <person name="Tunlid A."/>
            <person name="Tuskan G."/>
            <person name="Grigoriev I.V."/>
        </authorList>
    </citation>
    <scope>NUCLEOTIDE SEQUENCE [LARGE SCALE GENOMIC DNA]</scope>
    <source>
        <strain evidence="9">S238N-H82 / ATCC MYA-4686</strain>
    </source>
</reference>
<feature type="region of interest" description="Disordered" evidence="6">
    <location>
        <begin position="50"/>
        <end position="72"/>
    </location>
</feature>
<organism evidence="9">
    <name type="scientific">Laccaria bicolor (strain S238N-H82 / ATCC MYA-4686)</name>
    <name type="common">Bicoloured deceiver</name>
    <name type="synonym">Laccaria laccata var. bicolor</name>
    <dbReference type="NCBI Taxonomy" id="486041"/>
    <lineage>
        <taxon>Eukaryota</taxon>
        <taxon>Fungi</taxon>
        <taxon>Dikarya</taxon>
        <taxon>Basidiomycota</taxon>
        <taxon>Agaricomycotina</taxon>
        <taxon>Agaricomycetes</taxon>
        <taxon>Agaricomycetidae</taxon>
        <taxon>Agaricales</taxon>
        <taxon>Agaricineae</taxon>
        <taxon>Hydnangiaceae</taxon>
        <taxon>Laccaria</taxon>
    </lineage>
</organism>
<dbReference type="OrthoDB" id="10262656at2759"/>
<feature type="region of interest" description="Disordered" evidence="6">
    <location>
        <begin position="1"/>
        <end position="28"/>
    </location>
</feature>
<dbReference type="InterPro" id="IPR001958">
    <property type="entry name" value="Tet-R_TetA/multi-R_MdtG-like"/>
</dbReference>
<evidence type="ECO:0000256" key="3">
    <source>
        <dbReference type="ARBA" id="ARBA00022692"/>
    </source>
</evidence>
<name>B0DBD4_LACBS</name>
<evidence type="ECO:0000256" key="4">
    <source>
        <dbReference type="ARBA" id="ARBA00022989"/>
    </source>
</evidence>
<feature type="compositionally biased region" description="Low complexity" evidence="6">
    <location>
        <begin position="518"/>
        <end position="528"/>
    </location>
</feature>
<feature type="transmembrane region" description="Helical" evidence="7">
    <location>
        <begin position="124"/>
        <end position="146"/>
    </location>
</feature>
<feature type="region of interest" description="Disordered" evidence="6">
    <location>
        <begin position="289"/>
        <end position="314"/>
    </location>
</feature>
<evidence type="ECO:0000256" key="6">
    <source>
        <dbReference type="SAM" id="MobiDB-lite"/>
    </source>
</evidence>
<feature type="transmembrane region" description="Helical" evidence="7">
    <location>
        <begin position="183"/>
        <end position="203"/>
    </location>
</feature>
<dbReference type="InterPro" id="IPR036259">
    <property type="entry name" value="MFS_trans_sf"/>
</dbReference>
<dbReference type="PANTHER" id="PTHR23504:SF17">
    <property type="entry name" value="MAJOR FACILITATOR SUPERFAMILY (MFS) PROFILE DOMAIN-CONTAINING PROTEIN"/>
    <property type="match status" value="1"/>
</dbReference>
<dbReference type="Pfam" id="PF07690">
    <property type="entry name" value="MFS_1"/>
    <property type="match status" value="1"/>
</dbReference>
<comment type="subcellular location">
    <subcellularLocation>
        <location evidence="1">Membrane</location>
        <topology evidence="1">Multi-pass membrane protein</topology>
    </subcellularLocation>
</comment>
<dbReference type="HOGENOM" id="CLU_008983_0_0_1"/>
<feature type="transmembrane region" description="Helical" evidence="7">
    <location>
        <begin position="215"/>
        <end position="237"/>
    </location>
</feature>
<dbReference type="Gene3D" id="1.20.1250.20">
    <property type="entry name" value="MFS general substrate transporter like domains"/>
    <property type="match status" value="2"/>
</dbReference>
<keyword evidence="9" id="KW-1185">Reference proteome</keyword>
<feature type="transmembrane region" description="Helical" evidence="7">
    <location>
        <begin position="158"/>
        <end position="177"/>
    </location>
</feature>
<feature type="transmembrane region" description="Helical" evidence="7">
    <location>
        <begin position="257"/>
        <end position="280"/>
    </location>
</feature>
<feature type="transmembrane region" description="Helical" evidence="7">
    <location>
        <begin position="798"/>
        <end position="818"/>
    </location>
</feature>
<keyword evidence="4 7" id="KW-1133">Transmembrane helix</keyword>
<evidence type="ECO:0000256" key="7">
    <source>
        <dbReference type="SAM" id="Phobius"/>
    </source>
</evidence>
<feature type="region of interest" description="Disordered" evidence="6">
    <location>
        <begin position="482"/>
        <end position="547"/>
    </location>
</feature>
<dbReference type="GeneID" id="6076871"/>
<keyword evidence="2" id="KW-0813">Transport</keyword>
<evidence type="ECO:0000256" key="5">
    <source>
        <dbReference type="ARBA" id="ARBA00023136"/>
    </source>
</evidence>
<feature type="transmembrane region" description="Helical" evidence="7">
    <location>
        <begin position="766"/>
        <end position="786"/>
    </location>
</feature>
<feature type="compositionally biased region" description="Polar residues" evidence="6">
    <location>
        <begin position="529"/>
        <end position="538"/>
    </location>
</feature>
<dbReference type="EMBL" id="DS547102">
    <property type="protein sequence ID" value="EDR08171.1"/>
    <property type="molecule type" value="Genomic_DNA"/>
</dbReference>
<dbReference type="AlphaFoldDB" id="B0DBD4"/>
<proteinExistence type="predicted"/>
<protein>
    <submittedName>
        <fullName evidence="8">Predicted protein</fullName>
    </submittedName>
</protein>
<sequence>MSNQRRPSVPIRSFGSQESGLGDDASESTTRRILGRISFGSFKHRPSFLNRVNEQDPATPTTERAPIPTMMQPSGEVYTTPLPILSMIVLSITMLGEFLSANVSTPFLLFMVKGFGESTDEAEVAFWTGVLVAAFFLTQFLTSLLWATVAEKHGRRSVLIISLLGSAITCLSFGTATTIQQAISIRLLQGIFAGAVGVARGSVAFITDATNEGRAYAILGFCWGLGGVAGAIIGGSFERPAVKWPDIFEDLPLFVKYPYLLPCALAALVTFVGSVLACFLGPDGGPRHGAIRLSPEKPDDHPPIPEEESSPPTPVFEETELHANASLTKKISRRFSNFFAKRVTDAQDFSTSPTTQPSVPMISPGTRLERTRTFSRTSRVNGSAYGYSGGYRNRLTSNATSNARRGSLGSSLRRRRGSNYTATQESPFEGPDLNFAQRILMANENAVTNIADLWVAAAMNVDNEDPFESDNEDVIEDDADADSLDLGEPLSRSQPDAELPNTGRRNSFAVPNFGVRTPGPSSAGSSAPQQLSNRHPSISFSPLTSPPPRRLSAVPSIFAHPGVKTPSAVLDAQQLLLANEGDSAVPADSLTPITESRHSQADVESLAEKPPSLASQLPIVVIIQYGVMALHCTTHDQIFMSYLVSDYKTGGLGLNAGHFAQLIALMCLAQIAYQFYLYPNIGPPRGKFSHLSMFRLGNVLFIPSYLTVVLYRPLASSGDDGNLLLMSALALSTALRYCGITFGYTAIAILLNYMTPPNAVGYANGIAQSIVSLARCVGPVIGGYLWSASVQDHPSGYYLGFVVCAGVCALSVLQSFFIR</sequence>
<gene>
    <name evidence="8" type="ORF">LACBIDRAFT_297517</name>
</gene>
<dbReference type="PRINTS" id="PR01035">
    <property type="entry name" value="TCRTETA"/>
</dbReference>
<feature type="compositionally biased region" description="Basic and acidic residues" evidence="6">
    <location>
        <begin position="294"/>
        <end position="304"/>
    </location>
</feature>
<feature type="transmembrane region" description="Helical" evidence="7">
    <location>
        <begin position="696"/>
        <end position="714"/>
    </location>
</feature>
<accession>B0DBD4</accession>
<dbReference type="KEGG" id="lbc:LACBIDRAFT_297517"/>
<evidence type="ECO:0000256" key="2">
    <source>
        <dbReference type="ARBA" id="ARBA00022448"/>
    </source>
</evidence>
<dbReference type="Proteomes" id="UP000001194">
    <property type="component" value="Unassembled WGS sequence"/>
</dbReference>
<evidence type="ECO:0000256" key="1">
    <source>
        <dbReference type="ARBA" id="ARBA00004141"/>
    </source>
</evidence>
<keyword evidence="5 7" id="KW-0472">Membrane</keyword>
<feature type="region of interest" description="Disordered" evidence="6">
    <location>
        <begin position="380"/>
        <end position="430"/>
    </location>
</feature>
<feature type="compositionally biased region" description="Polar residues" evidence="6">
    <location>
        <begin position="394"/>
        <end position="403"/>
    </location>
</feature>
<keyword evidence="3 7" id="KW-0812">Transmembrane</keyword>
<dbReference type="PANTHER" id="PTHR23504">
    <property type="entry name" value="MAJOR FACILITATOR SUPERFAMILY DOMAIN-CONTAINING PROTEIN 10"/>
    <property type="match status" value="1"/>
</dbReference>
<dbReference type="SUPFAM" id="SSF103473">
    <property type="entry name" value="MFS general substrate transporter"/>
    <property type="match status" value="2"/>
</dbReference>
<dbReference type="InParanoid" id="B0DBD4"/>